<dbReference type="PANTHER" id="PTHR43546:SF4">
    <property type="entry name" value="UPF0282 PROTEIN MJ1629"/>
    <property type="match status" value="1"/>
</dbReference>
<comment type="similarity">
    <text evidence="1">Belongs to the UPF0282 family.</text>
</comment>
<dbReference type="Gene3D" id="3.60.15.10">
    <property type="entry name" value="Ribonuclease Z/Hydroxyacylglutathione hydrolase-like"/>
    <property type="match status" value="1"/>
</dbReference>
<dbReference type="InterPro" id="IPR001279">
    <property type="entry name" value="Metallo-B-lactamas"/>
</dbReference>
<sequence>MALSFKPIWFDSLGAKSSCVLVRTSDVSILIDPGIAIMQPSFPASEEEKIEWLIEGEKAIKRASEKADIVVITHYHYDHYFPSDLDVYKGKLLLVKDPNEYINDSQRERAEYFYSNLYRYFGDLKLEDIWRKSESKEYPNPLEELPIAFSKDFGDYNTRRKQLLEKGLKWFKNRVNKWNQNPRIPEMSFGNFKVIFADGGTFQFGDTEIRFTRPLFHGIEFSRVGWVISVVIECKEEKFIHSSDLNGPIIEDYAEWIVKENPDILVLDGPMTYMLGYLLNKINLRRTIENAVKIVKVIDAEVIIYDHHLPRERHFREHTKEVWEAAEKAGKTVLTAAEFLGRKPKVLEIK</sequence>
<dbReference type="InterPro" id="IPR014426">
    <property type="entry name" value="UPF0282_hydrls"/>
</dbReference>
<dbReference type="PIRSF" id="PIRSF004944">
    <property type="entry name" value="UCP004944_hydrls"/>
    <property type="match status" value="1"/>
</dbReference>
<accession>A0A9E7SE48</accession>
<reference evidence="3 4" key="1">
    <citation type="submission" date="2021-08" db="EMBL/GenBank/DDBJ databases">
        <title>Thermococcus onnuriiensis IOH2.</title>
        <authorList>
            <person name="Park Y.-J."/>
        </authorList>
    </citation>
    <scope>NUCLEOTIDE SEQUENCE [LARGE SCALE GENOMIC DNA]</scope>
    <source>
        <strain evidence="3 4">IOH2</strain>
    </source>
</reference>
<dbReference type="EMBL" id="CP080572">
    <property type="protein sequence ID" value="USH00628.1"/>
    <property type="molecule type" value="Genomic_DNA"/>
</dbReference>
<dbReference type="Proteomes" id="UP001056425">
    <property type="component" value="Chromosome"/>
</dbReference>
<dbReference type="InterPro" id="IPR050114">
    <property type="entry name" value="UPF0173_UPF0282_UlaG_hydrolase"/>
</dbReference>
<dbReference type="RefSeq" id="WP_251950123.1">
    <property type="nucleotide sequence ID" value="NZ_CP080572.1"/>
</dbReference>
<name>A0A9E7SE48_9EURY</name>
<dbReference type="HAMAP" id="MF_01406">
    <property type="entry name" value="UPF0282"/>
    <property type="match status" value="1"/>
</dbReference>
<evidence type="ECO:0000313" key="4">
    <source>
        <dbReference type="Proteomes" id="UP001056425"/>
    </source>
</evidence>
<evidence type="ECO:0000313" key="3">
    <source>
        <dbReference type="EMBL" id="USH00628.1"/>
    </source>
</evidence>
<dbReference type="AlphaFoldDB" id="A0A9E7SE48"/>
<organism evidence="3 4">
    <name type="scientific">Thermococcus argininiproducens</name>
    <dbReference type="NCBI Taxonomy" id="2866384"/>
    <lineage>
        <taxon>Archaea</taxon>
        <taxon>Methanobacteriati</taxon>
        <taxon>Methanobacteriota</taxon>
        <taxon>Thermococci</taxon>
        <taxon>Thermococcales</taxon>
        <taxon>Thermococcaceae</taxon>
        <taxon>Thermococcus</taxon>
    </lineage>
</organism>
<dbReference type="SUPFAM" id="SSF56281">
    <property type="entry name" value="Metallo-hydrolase/oxidoreductase"/>
    <property type="match status" value="1"/>
</dbReference>
<gene>
    <name evidence="3" type="ORF">K1720_04070</name>
</gene>
<dbReference type="GeneID" id="72777493"/>
<feature type="domain" description="Metallo-beta-lactamase" evidence="2">
    <location>
        <begin position="17"/>
        <end position="81"/>
    </location>
</feature>
<dbReference type="KEGG" id="thei:K1720_04070"/>
<proteinExistence type="inferred from homology"/>
<evidence type="ECO:0000256" key="1">
    <source>
        <dbReference type="HAMAP-Rule" id="MF_01406"/>
    </source>
</evidence>
<dbReference type="PANTHER" id="PTHR43546">
    <property type="entry name" value="UPF0173 METAL-DEPENDENT HYDROLASE MJ1163-RELATED"/>
    <property type="match status" value="1"/>
</dbReference>
<evidence type="ECO:0000259" key="2">
    <source>
        <dbReference type="Pfam" id="PF00753"/>
    </source>
</evidence>
<dbReference type="InterPro" id="IPR036866">
    <property type="entry name" value="RibonucZ/Hydroxyglut_hydro"/>
</dbReference>
<protein>
    <recommendedName>
        <fullName evidence="1">UPF0282 protein K1720_04070</fullName>
    </recommendedName>
</protein>
<dbReference type="Pfam" id="PF00753">
    <property type="entry name" value="Lactamase_B"/>
    <property type="match status" value="1"/>
</dbReference>
<keyword evidence="4" id="KW-1185">Reference proteome</keyword>